<proteinExistence type="predicted"/>
<comment type="caution">
    <text evidence="1">The sequence shown here is derived from an EMBL/GenBank/DDBJ whole genome shotgun (WGS) entry which is preliminary data.</text>
</comment>
<accession>A0ABV2FNE6</accession>
<gene>
    <name evidence="1" type="ORF">ABID39_000784</name>
</gene>
<evidence type="ECO:0000313" key="2">
    <source>
        <dbReference type="Proteomes" id="UP001549112"/>
    </source>
</evidence>
<evidence type="ECO:0000313" key="1">
    <source>
        <dbReference type="EMBL" id="MET3560093.1"/>
    </source>
</evidence>
<protein>
    <submittedName>
        <fullName evidence="1">Uncharacterized protein</fullName>
    </submittedName>
</protein>
<name>A0ABV2FNE6_9HYPH</name>
<dbReference type="EMBL" id="JBEPLT010000006">
    <property type="protein sequence ID" value="MET3560093.1"/>
    <property type="molecule type" value="Genomic_DNA"/>
</dbReference>
<dbReference type="Proteomes" id="UP001549112">
    <property type="component" value="Unassembled WGS sequence"/>
</dbReference>
<organism evidence="1 2">
    <name type="scientific">Bartonella japonica</name>
    <dbReference type="NCBI Taxonomy" id="357761"/>
    <lineage>
        <taxon>Bacteria</taxon>
        <taxon>Pseudomonadati</taxon>
        <taxon>Pseudomonadota</taxon>
        <taxon>Alphaproteobacteria</taxon>
        <taxon>Hyphomicrobiales</taxon>
        <taxon>Bartonellaceae</taxon>
        <taxon>Bartonella</taxon>
    </lineage>
</organism>
<reference evidence="1 2" key="1">
    <citation type="submission" date="2024-06" db="EMBL/GenBank/DDBJ databases">
        <title>Genomic Encyclopedia of Type Strains, Phase IV (KMG-IV): sequencing the most valuable type-strain genomes for metagenomic binning, comparative biology and taxonomic classification.</title>
        <authorList>
            <person name="Goeker M."/>
        </authorList>
    </citation>
    <scope>NUCLEOTIDE SEQUENCE [LARGE SCALE GENOMIC DNA]</scope>
    <source>
        <strain evidence="1 2">DSM 23650</strain>
    </source>
</reference>
<keyword evidence="2" id="KW-1185">Reference proteome</keyword>
<sequence>MITKDPRLYAFRDDLEDKCLETEVTAERFVQGEKTY</sequence>